<reference evidence="4 5" key="1">
    <citation type="submission" date="2023-09" db="EMBL/GenBank/DDBJ databases">
        <title>Complete-Gapless Cercospora beticola genome.</title>
        <authorList>
            <person name="Wyatt N.A."/>
            <person name="Spanner R.E."/>
            <person name="Bolton M.D."/>
        </authorList>
    </citation>
    <scope>NUCLEOTIDE SEQUENCE [LARGE SCALE GENOMIC DNA]</scope>
    <source>
        <strain evidence="4">Cb09-40</strain>
    </source>
</reference>
<accession>A0ABZ0NX25</accession>
<dbReference type="EMBL" id="CP134188">
    <property type="protein sequence ID" value="WPB04158.1"/>
    <property type="molecule type" value="Genomic_DNA"/>
</dbReference>
<gene>
    <name evidence="4" type="ORF">RHO25_008802</name>
</gene>
<dbReference type="PANTHER" id="PTHR21661:SF39">
    <property type="entry name" value="HYDROLASE, PUTATIVE (AFU_ORTHOLOGUE AFUA_3G08960)-RELATED"/>
    <property type="match status" value="1"/>
</dbReference>
<dbReference type="Pfam" id="PF06441">
    <property type="entry name" value="EHN"/>
    <property type="match status" value="1"/>
</dbReference>
<dbReference type="GeneID" id="35435602"/>
<dbReference type="InterPro" id="IPR000639">
    <property type="entry name" value="Epox_hydrolase-like"/>
</dbReference>
<feature type="domain" description="Epoxide hydrolase N-terminal" evidence="3">
    <location>
        <begin position="488"/>
        <end position="568"/>
    </location>
</feature>
<protein>
    <recommendedName>
        <fullName evidence="3">Epoxide hydrolase N-terminal domain-containing protein</fullName>
    </recommendedName>
</protein>
<dbReference type="InterPro" id="IPR029058">
    <property type="entry name" value="AB_hydrolase_fold"/>
</dbReference>
<keyword evidence="2" id="KW-0378">Hydrolase</keyword>
<keyword evidence="5" id="KW-1185">Reference proteome</keyword>
<sequence>MCLDTTEQMVTETVNLSLTAIRGATAVQSDCPRSKAPRYVSINLRPVQQMQMLSDFLGVNFPSTKARAGLANRGSYLAILPDLDVESTPMLNAAINALCWAHIGAKTGDQRLVQRSQASYGQVLSMLITTVHKNSRLSLVEPRAVITSMMLLCLYDGSIPMPSDGENGWRAHYWACQNLLGAYGPSCIRLHDPFDKMLFNSLRMPCFFLGVAKRKAIAFGRPEWLHLAQDINPVTDTFTSYYSAAMRIPSILERVDRILAVPLVPTALKGLCQDIYDLRQDVTQWFTSLVNSSKDPSWEIPELVDMTESTPMLNNEEHLYMQKSKVFNKFLRFGLPMKIVQNHTLAALAYIVLDCSLLRLLHFKAMTAVCIRPETIKDVEKRAFIQAVSLCQSLYHYTSFDGLAYVDFSEFVNDVALNFFQEVGATKETDWCRGVVGSNLAKEEHSGLSAISVIWMGATEYGQALDVFFTTKFSYAMAHVVDRLTANVKDYTHFGISRQWLSDAKQHWETKYDWRKTEARINSFNNFTVPIEHEGFTFDIHFVALFSQKKDAVPLLLSHGWPGSFLEFLAALDMLKSKYKPEDLPFHVIVPSLPGYGYSSGPPLDKNWTTEKMAAVLDKLMVGLGFGDGYIAQGGDIGSFITRVLGVTSPSCKAVHLHLAIGLQGETEGLTDAEKKGVQRITDFATLGNAYAREHGTRPATIGLQWTDVTPPIDEILDGATLYWFTESFPRAIYPYRQFFGAQPSFFHNDPEYYIKKPLGYSWHPEELAPVPRDWVATSGNLVWYRAHKEGGHFAAMERADLFVKDREDFVAEVWPKAK</sequence>
<dbReference type="Gene3D" id="3.40.50.1820">
    <property type="entry name" value="alpha/beta hydrolase"/>
    <property type="match status" value="1"/>
</dbReference>
<evidence type="ECO:0000259" key="3">
    <source>
        <dbReference type="Pfam" id="PF06441"/>
    </source>
</evidence>
<dbReference type="InterPro" id="IPR021858">
    <property type="entry name" value="Fun_TF"/>
</dbReference>
<dbReference type="RefSeq" id="XP_065459177.1">
    <property type="nucleotide sequence ID" value="XM_065603105.1"/>
</dbReference>
<proteinExistence type="inferred from homology"/>
<name>A0ABZ0NX25_CERBT</name>
<evidence type="ECO:0000313" key="5">
    <source>
        <dbReference type="Proteomes" id="UP001302367"/>
    </source>
</evidence>
<dbReference type="Pfam" id="PF11951">
    <property type="entry name" value="Fungal_trans_2"/>
    <property type="match status" value="1"/>
</dbReference>
<organism evidence="4 5">
    <name type="scientific">Cercospora beticola</name>
    <name type="common">Sugarbeet leaf spot fungus</name>
    <dbReference type="NCBI Taxonomy" id="122368"/>
    <lineage>
        <taxon>Eukaryota</taxon>
        <taxon>Fungi</taxon>
        <taxon>Dikarya</taxon>
        <taxon>Ascomycota</taxon>
        <taxon>Pezizomycotina</taxon>
        <taxon>Dothideomycetes</taxon>
        <taxon>Dothideomycetidae</taxon>
        <taxon>Mycosphaerellales</taxon>
        <taxon>Mycosphaerellaceae</taxon>
        <taxon>Cercospora</taxon>
    </lineage>
</organism>
<dbReference type="SUPFAM" id="SSF53474">
    <property type="entry name" value="alpha/beta-Hydrolases"/>
    <property type="match status" value="1"/>
</dbReference>
<dbReference type="InterPro" id="IPR010497">
    <property type="entry name" value="Epoxide_hydro_N"/>
</dbReference>
<evidence type="ECO:0000313" key="4">
    <source>
        <dbReference type="EMBL" id="WPB04158.1"/>
    </source>
</evidence>
<dbReference type="PRINTS" id="PR00412">
    <property type="entry name" value="EPOXHYDRLASE"/>
</dbReference>
<evidence type="ECO:0000256" key="2">
    <source>
        <dbReference type="ARBA" id="ARBA00022801"/>
    </source>
</evidence>
<comment type="similarity">
    <text evidence="1">Belongs to the peptidase S33 family.</text>
</comment>
<evidence type="ECO:0000256" key="1">
    <source>
        <dbReference type="ARBA" id="ARBA00010088"/>
    </source>
</evidence>
<dbReference type="PANTHER" id="PTHR21661">
    <property type="entry name" value="EPOXIDE HYDROLASE 1-RELATED"/>
    <property type="match status" value="1"/>
</dbReference>
<dbReference type="Proteomes" id="UP001302367">
    <property type="component" value="Chromosome 5"/>
</dbReference>